<keyword evidence="3" id="KW-1185">Reference proteome</keyword>
<dbReference type="EMBL" id="JAOQJL010000028">
    <property type="protein sequence ID" value="MCU6766325.1"/>
    <property type="molecule type" value="Genomic_DNA"/>
</dbReference>
<reference evidence="2 3" key="1">
    <citation type="journal article" date="2021" name="ISME Commun">
        <title>Automated analysis of genomic sequences facilitates high-throughput and comprehensive description of bacteria.</title>
        <authorList>
            <person name="Hitch T.C.A."/>
        </authorList>
    </citation>
    <scope>NUCLEOTIDE SEQUENCE [LARGE SCALE GENOMIC DNA]</scope>
    <source>
        <strain evidence="2 3">Sanger_23</strain>
    </source>
</reference>
<evidence type="ECO:0000313" key="3">
    <source>
        <dbReference type="Proteomes" id="UP001652409"/>
    </source>
</evidence>
<gene>
    <name evidence="2" type="ORF">OCV61_13005</name>
</gene>
<protein>
    <submittedName>
        <fullName evidence="2">RNA-binding S4 domain-containing protein</fullName>
    </submittedName>
</protein>
<sequence>MVLVIHIRDEFIKLGQAMKLADLVSDGVEAKYVISDGLVKVNGEVDTRRGRKLYVGDTISYNGQDVQVEGESE</sequence>
<dbReference type="PROSITE" id="PS50889">
    <property type="entry name" value="S4"/>
    <property type="match status" value="1"/>
</dbReference>
<dbReference type="Pfam" id="PF13275">
    <property type="entry name" value="S4_2"/>
    <property type="match status" value="1"/>
</dbReference>
<dbReference type="Gene3D" id="3.10.290.10">
    <property type="entry name" value="RNA-binding S4 domain"/>
    <property type="match status" value="1"/>
</dbReference>
<evidence type="ECO:0000256" key="1">
    <source>
        <dbReference type="PROSITE-ProRule" id="PRU00182"/>
    </source>
</evidence>
<dbReference type="Proteomes" id="UP001652409">
    <property type="component" value="Unassembled WGS sequence"/>
</dbReference>
<keyword evidence="1" id="KW-0694">RNA-binding</keyword>
<dbReference type="InterPro" id="IPR036986">
    <property type="entry name" value="S4_RNA-bd_sf"/>
</dbReference>
<evidence type="ECO:0000313" key="2">
    <source>
        <dbReference type="EMBL" id="MCU6766325.1"/>
    </source>
</evidence>
<name>A0ABT2TVR1_9FIRM</name>
<proteinExistence type="predicted"/>
<dbReference type="SUPFAM" id="SSF55174">
    <property type="entry name" value="Alpha-L RNA-binding motif"/>
    <property type="match status" value="1"/>
</dbReference>
<accession>A0ABT2TVR1</accession>
<organism evidence="2 3">
    <name type="scientific">Blautia ammoniilytica</name>
    <dbReference type="NCBI Taxonomy" id="2981782"/>
    <lineage>
        <taxon>Bacteria</taxon>
        <taxon>Bacillati</taxon>
        <taxon>Bacillota</taxon>
        <taxon>Clostridia</taxon>
        <taxon>Lachnospirales</taxon>
        <taxon>Lachnospiraceae</taxon>
        <taxon>Blautia</taxon>
    </lineage>
</organism>
<dbReference type="RefSeq" id="WP_158422158.1">
    <property type="nucleotide sequence ID" value="NZ_JAOQJL010000028.1"/>
</dbReference>
<dbReference type="CDD" id="cd00165">
    <property type="entry name" value="S4"/>
    <property type="match status" value="1"/>
</dbReference>
<comment type="caution">
    <text evidence="2">The sequence shown here is derived from an EMBL/GenBank/DDBJ whole genome shotgun (WGS) entry which is preliminary data.</text>
</comment>